<evidence type="ECO:0000256" key="2">
    <source>
        <dbReference type="ARBA" id="ARBA00006199"/>
    </source>
</evidence>
<dbReference type="GeneID" id="10510431"/>
<dbReference type="EMBL" id="GL871563">
    <property type="protein sequence ID" value="EGC28693.1"/>
    <property type="molecule type" value="Genomic_DNA"/>
</dbReference>
<sequence>MLTQSLSVPTSSDSIQSPIYDIHDPNALLQHQQLNSQQQSPQQTSLSNGNSVNSNINNNISNSGTNSASSSTSVTSPNTLTSTNINGSIDDIISSPKTKSKKSKSSSSSNSNSSTNSSSGNGSGILKGQKAKPSHSPLENSLNSLTKEQLVQLCTQFFEVGHPNLIQEFENAMPPPDLHEIMEELDDLQKKYNKLYPNNKFCYDNQSYNRVKSGLAAFKKALVEYGENFKEKSGWATLLQYVILAIPYALRMPLWDDEKNNASRISALSKMDVFGKAAVKGLLQNDIPLEKWERHRVSLNPHSFYLRSTIEELDKCIEKRRKKEEKHDKQSKKRKKSEPKFN</sequence>
<dbReference type="PANTHER" id="PTHR28032">
    <property type="entry name" value="FI02826P"/>
    <property type="match status" value="1"/>
</dbReference>
<evidence type="ECO:0000256" key="3">
    <source>
        <dbReference type="ARBA" id="ARBA00023242"/>
    </source>
</evidence>
<feature type="region of interest" description="Disordered" evidence="4">
    <location>
        <begin position="320"/>
        <end position="342"/>
    </location>
</feature>
<dbReference type="InParanoid" id="F1A534"/>
<name>F1A534_DICPU</name>
<evidence type="ECO:0000313" key="5">
    <source>
        <dbReference type="EMBL" id="EGC28693.1"/>
    </source>
</evidence>
<evidence type="ECO:0000313" key="6">
    <source>
        <dbReference type="Proteomes" id="UP000001064"/>
    </source>
</evidence>
<gene>
    <name evidence="5" type="ORF">DICPUDRAFT_100057</name>
</gene>
<feature type="compositionally biased region" description="Low complexity" evidence="4">
    <location>
        <begin position="33"/>
        <end position="97"/>
    </location>
</feature>
<evidence type="ECO:0000256" key="4">
    <source>
        <dbReference type="SAM" id="MobiDB-lite"/>
    </source>
</evidence>
<feature type="compositionally biased region" description="Low complexity" evidence="4">
    <location>
        <begin position="105"/>
        <end position="120"/>
    </location>
</feature>
<dbReference type="VEuPathDB" id="AmoebaDB:DICPUDRAFT_100057"/>
<dbReference type="GO" id="GO:0071630">
    <property type="term" value="P:nuclear protein quality control by the ubiquitin-proteasome system"/>
    <property type="evidence" value="ECO:0000318"/>
    <property type="project" value="GO_Central"/>
</dbReference>
<feature type="region of interest" description="Disordered" evidence="4">
    <location>
        <begin position="33"/>
        <end position="140"/>
    </location>
</feature>
<evidence type="ECO:0000256" key="1">
    <source>
        <dbReference type="ARBA" id="ARBA00004123"/>
    </source>
</evidence>
<keyword evidence="3" id="KW-0539">Nucleus</keyword>
<dbReference type="Pfam" id="PF08559">
    <property type="entry name" value="Cut8"/>
    <property type="match status" value="1"/>
</dbReference>
<dbReference type="Proteomes" id="UP000001064">
    <property type="component" value="Unassembled WGS sequence"/>
</dbReference>
<proteinExistence type="inferred from homology"/>
<dbReference type="InterPro" id="IPR038422">
    <property type="entry name" value="Cut8/Sts1_sf"/>
</dbReference>
<keyword evidence="6" id="KW-1185">Reference proteome</keyword>
<dbReference type="KEGG" id="dpp:DICPUDRAFT_100057"/>
<dbReference type="OrthoDB" id="10061064at2759"/>
<dbReference type="PANTHER" id="PTHR28032:SF1">
    <property type="entry name" value="FI02826P"/>
    <property type="match status" value="1"/>
</dbReference>
<dbReference type="GO" id="GO:0070628">
    <property type="term" value="F:proteasome binding"/>
    <property type="evidence" value="ECO:0000318"/>
    <property type="project" value="GO_Central"/>
</dbReference>
<dbReference type="GO" id="GO:0031144">
    <property type="term" value="P:proteasome localization"/>
    <property type="evidence" value="ECO:0000318"/>
    <property type="project" value="GO_Central"/>
</dbReference>
<comment type="subcellular location">
    <subcellularLocation>
        <location evidence="1">Nucleus</location>
    </subcellularLocation>
</comment>
<accession>F1A534</accession>
<dbReference type="eggNOG" id="ENOG502RDJ0">
    <property type="taxonomic scope" value="Eukaryota"/>
</dbReference>
<organism evidence="5 6">
    <name type="scientific">Dictyostelium purpureum</name>
    <name type="common">Slime mold</name>
    <dbReference type="NCBI Taxonomy" id="5786"/>
    <lineage>
        <taxon>Eukaryota</taxon>
        <taxon>Amoebozoa</taxon>
        <taxon>Evosea</taxon>
        <taxon>Eumycetozoa</taxon>
        <taxon>Dictyostelia</taxon>
        <taxon>Dictyosteliales</taxon>
        <taxon>Dictyosteliaceae</taxon>
        <taxon>Dictyostelium</taxon>
    </lineage>
</organism>
<dbReference type="GO" id="GO:0005634">
    <property type="term" value="C:nucleus"/>
    <property type="evidence" value="ECO:0007669"/>
    <property type="project" value="UniProtKB-SubCell"/>
</dbReference>
<dbReference type="RefSeq" id="XP_003294778.1">
    <property type="nucleotide sequence ID" value="XM_003294730.1"/>
</dbReference>
<protein>
    <submittedName>
        <fullName evidence="5">Uncharacterized protein</fullName>
    </submittedName>
</protein>
<dbReference type="AlphaFoldDB" id="F1A534"/>
<comment type="similarity">
    <text evidence="2">Belongs to the cut8/STS1 family.</text>
</comment>
<dbReference type="Gene3D" id="1.20.58.1590">
    <property type="entry name" value="Tethering factor for nuclear proteasome Cut8/Sts1"/>
    <property type="match status" value="1"/>
</dbReference>
<dbReference type="InterPro" id="IPR013868">
    <property type="entry name" value="Cut8/Sts1_fam"/>
</dbReference>
<reference evidence="6" key="1">
    <citation type="journal article" date="2011" name="Genome Biol.">
        <title>Comparative genomics of the social amoebae Dictyostelium discoideum and Dictyostelium purpureum.</title>
        <authorList>
            <consortium name="US DOE Joint Genome Institute (JGI-PGF)"/>
            <person name="Sucgang R."/>
            <person name="Kuo A."/>
            <person name="Tian X."/>
            <person name="Salerno W."/>
            <person name="Parikh A."/>
            <person name="Feasley C.L."/>
            <person name="Dalin E."/>
            <person name="Tu H."/>
            <person name="Huang E."/>
            <person name="Barry K."/>
            <person name="Lindquist E."/>
            <person name="Shapiro H."/>
            <person name="Bruce D."/>
            <person name="Schmutz J."/>
            <person name="Salamov A."/>
            <person name="Fey P."/>
            <person name="Gaudet P."/>
            <person name="Anjard C."/>
            <person name="Babu M.M."/>
            <person name="Basu S."/>
            <person name="Bushmanova Y."/>
            <person name="van der Wel H."/>
            <person name="Katoh-Kurasawa M."/>
            <person name="Dinh C."/>
            <person name="Coutinho P.M."/>
            <person name="Saito T."/>
            <person name="Elias M."/>
            <person name="Schaap P."/>
            <person name="Kay R.R."/>
            <person name="Henrissat B."/>
            <person name="Eichinger L."/>
            <person name="Rivero F."/>
            <person name="Putnam N.H."/>
            <person name="West C.M."/>
            <person name="Loomis W.F."/>
            <person name="Chisholm R.L."/>
            <person name="Shaulsky G."/>
            <person name="Strassmann J.E."/>
            <person name="Queller D.C."/>
            <person name="Kuspa A."/>
            <person name="Grigoriev I.V."/>
        </authorList>
    </citation>
    <scope>NUCLEOTIDE SEQUENCE [LARGE SCALE GENOMIC DNA]</scope>
    <source>
        <strain evidence="6">QSDP1</strain>
    </source>
</reference>